<keyword evidence="3 5" id="KW-1133">Transmembrane helix</keyword>
<dbReference type="Pfam" id="PF13520">
    <property type="entry name" value="AA_permease_2"/>
    <property type="match status" value="1"/>
</dbReference>
<dbReference type="Gene3D" id="1.20.1740.10">
    <property type="entry name" value="Amino acid/polyamine transporter I"/>
    <property type="match status" value="1"/>
</dbReference>
<proteinExistence type="predicted"/>
<feature type="transmembrane region" description="Helical" evidence="5">
    <location>
        <begin position="194"/>
        <end position="219"/>
    </location>
</feature>
<dbReference type="Proteomes" id="UP000537131">
    <property type="component" value="Unassembled WGS sequence"/>
</dbReference>
<comment type="caution">
    <text evidence="6">The sequence shown here is derived from an EMBL/GenBank/DDBJ whole genome shotgun (WGS) entry which is preliminary data.</text>
</comment>
<feature type="transmembrane region" description="Helical" evidence="5">
    <location>
        <begin position="231"/>
        <end position="252"/>
    </location>
</feature>
<feature type="transmembrane region" description="Helical" evidence="5">
    <location>
        <begin position="126"/>
        <end position="144"/>
    </location>
</feature>
<sequence length="452" mass="47555">MENNKMKKSFGFIEGLAIVVGMVIGSGVFFKPTAIFTATGAPGLGIAAWIIGGCMSIAGGLTAAEIGAAIPKTGGVTVYLKEIYGSIWEFLFGWAQSVIYFPGLIAALSIIFGTQAASLMGLSKTSSIYIAIGIVLFLSVYNAVGGAKASGKLQNVSTVCKLIPLALIIIVGFVKGNGGIANLSPMTVPGHPASAGLGAALIAVLFAYDGWINVGAVAGEMKNPAKDLPRSIIGGILIIMLVYTSINIAYLFVLPASTLAATPTPAADVARIIFGANGGKIITIGILISIFGALNAFFLTGPRVPYALAADNKLPASKWFAKLDKNGTPVNSNIFITVLAILYIITGKFDQLTNMVTFTMWFFFLMTFAGVYVLRKKQPNLHRPYKVNLYPFTPLVAIFGGIFMLVSDLMAEPLNAGLGIIVTLIGLPIYIYRRSKVSSSKGDKGSLNKEIG</sequence>
<feature type="transmembrane region" description="Helical" evidence="5">
    <location>
        <begin position="46"/>
        <end position="70"/>
    </location>
</feature>
<feature type="transmembrane region" description="Helical" evidence="5">
    <location>
        <begin position="355"/>
        <end position="375"/>
    </location>
</feature>
<dbReference type="InterPro" id="IPR050598">
    <property type="entry name" value="AminoAcid_Transporter"/>
</dbReference>
<dbReference type="PANTHER" id="PTHR11785:SF512">
    <property type="entry name" value="SOBREMESA, ISOFORM B"/>
    <property type="match status" value="1"/>
</dbReference>
<protein>
    <submittedName>
        <fullName evidence="6">Amino acid permease</fullName>
    </submittedName>
</protein>
<keyword evidence="7" id="KW-1185">Reference proteome</keyword>
<evidence type="ECO:0000313" key="6">
    <source>
        <dbReference type="EMBL" id="NMM62415.1"/>
    </source>
</evidence>
<keyword evidence="2 5" id="KW-0812">Transmembrane</keyword>
<dbReference type="GO" id="GO:0015179">
    <property type="term" value="F:L-amino acid transmembrane transporter activity"/>
    <property type="evidence" value="ECO:0007669"/>
    <property type="project" value="TreeGrafter"/>
</dbReference>
<dbReference type="PIRSF" id="PIRSF006060">
    <property type="entry name" value="AA_transporter"/>
    <property type="match status" value="1"/>
</dbReference>
<evidence type="ECO:0000256" key="3">
    <source>
        <dbReference type="ARBA" id="ARBA00022989"/>
    </source>
</evidence>
<accession>A0A7Y0HMQ7</accession>
<feature type="transmembrane region" description="Helical" evidence="5">
    <location>
        <begin position="330"/>
        <end position="349"/>
    </location>
</feature>
<evidence type="ECO:0000313" key="7">
    <source>
        <dbReference type="Proteomes" id="UP000537131"/>
    </source>
</evidence>
<dbReference type="RefSeq" id="WP_169297019.1">
    <property type="nucleotide sequence ID" value="NZ_JABBNI010000013.1"/>
</dbReference>
<feature type="transmembrane region" description="Helical" evidence="5">
    <location>
        <begin position="91"/>
        <end position="114"/>
    </location>
</feature>
<name>A0A7Y0HMQ7_9CLOT</name>
<comment type="subcellular location">
    <subcellularLocation>
        <location evidence="1">Membrane</location>
        <topology evidence="1">Multi-pass membrane protein</topology>
    </subcellularLocation>
</comment>
<evidence type="ECO:0000256" key="2">
    <source>
        <dbReference type="ARBA" id="ARBA00022692"/>
    </source>
</evidence>
<evidence type="ECO:0000256" key="1">
    <source>
        <dbReference type="ARBA" id="ARBA00004141"/>
    </source>
</evidence>
<feature type="transmembrane region" description="Helical" evidence="5">
    <location>
        <begin position="387"/>
        <end position="407"/>
    </location>
</feature>
<organism evidence="6 7">
    <name type="scientific">Clostridium muellerianum</name>
    <dbReference type="NCBI Taxonomy" id="2716538"/>
    <lineage>
        <taxon>Bacteria</taxon>
        <taxon>Bacillati</taxon>
        <taxon>Bacillota</taxon>
        <taxon>Clostridia</taxon>
        <taxon>Eubacteriales</taxon>
        <taxon>Clostridiaceae</taxon>
        <taxon>Clostridium</taxon>
    </lineage>
</organism>
<feature type="transmembrane region" description="Helical" evidence="5">
    <location>
        <begin position="12"/>
        <end position="30"/>
    </location>
</feature>
<gene>
    <name evidence="6" type="ORF">HBE96_06870</name>
</gene>
<feature type="transmembrane region" description="Helical" evidence="5">
    <location>
        <begin position="272"/>
        <end position="298"/>
    </location>
</feature>
<feature type="transmembrane region" description="Helical" evidence="5">
    <location>
        <begin position="413"/>
        <end position="432"/>
    </location>
</feature>
<dbReference type="AlphaFoldDB" id="A0A7Y0HMQ7"/>
<evidence type="ECO:0000256" key="4">
    <source>
        <dbReference type="ARBA" id="ARBA00023136"/>
    </source>
</evidence>
<dbReference type="GO" id="GO:0016020">
    <property type="term" value="C:membrane"/>
    <property type="evidence" value="ECO:0007669"/>
    <property type="project" value="UniProtKB-SubCell"/>
</dbReference>
<dbReference type="EMBL" id="JABBNI010000013">
    <property type="protein sequence ID" value="NMM62415.1"/>
    <property type="molecule type" value="Genomic_DNA"/>
</dbReference>
<feature type="transmembrane region" description="Helical" evidence="5">
    <location>
        <begin position="156"/>
        <end position="174"/>
    </location>
</feature>
<dbReference type="PANTHER" id="PTHR11785">
    <property type="entry name" value="AMINO ACID TRANSPORTER"/>
    <property type="match status" value="1"/>
</dbReference>
<dbReference type="InterPro" id="IPR002293">
    <property type="entry name" value="AA/rel_permease1"/>
</dbReference>
<reference evidence="6 7" key="2">
    <citation type="submission" date="2020-06" db="EMBL/GenBank/DDBJ databases">
        <title>Complete Genome Sequence of Clostridium muelleri sp. nov. P21T, an Acid-Alcohol Producing Acetogen Isolated from Old Hay.</title>
        <authorList>
            <person name="Duncan K.E."/>
            <person name="Tanner R.S."/>
        </authorList>
    </citation>
    <scope>NUCLEOTIDE SEQUENCE [LARGE SCALE GENOMIC DNA]</scope>
    <source>
        <strain evidence="6 7">P21</strain>
    </source>
</reference>
<evidence type="ECO:0000256" key="5">
    <source>
        <dbReference type="SAM" id="Phobius"/>
    </source>
</evidence>
<reference evidence="6 7" key="1">
    <citation type="submission" date="2020-04" db="EMBL/GenBank/DDBJ databases">
        <authorList>
            <person name="Doyle D.A."/>
        </authorList>
    </citation>
    <scope>NUCLEOTIDE SEQUENCE [LARGE SCALE GENOMIC DNA]</scope>
    <source>
        <strain evidence="6 7">P21</strain>
    </source>
</reference>
<keyword evidence="4 5" id="KW-0472">Membrane</keyword>